<proteinExistence type="predicted"/>
<protein>
    <submittedName>
        <fullName evidence="1">Uncharacterized protein</fullName>
    </submittedName>
</protein>
<reference evidence="1" key="1">
    <citation type="journal article" date="2022" name="bioRxiv">
        <title>Sequencing and chromosome-scale assembly of the giantPleurodeles waltlgenome.</title>
        <authorList>
            <person name="Brown T."/>
            <person name="Elewa A."/>
            <person name="Iarovenko S."/>
            <person name="Subramanian E."/>
            <person name="Araus A.J."/>
            <person name="Petzold A."/>
            <person name="Susuki M."/>
            <person name="Suzuki K.-i.T."/>
            <person name="Hayashi T."/>
            <person name="Toyoda A."/>
            <person name="Oliveira C."/>
            <person name="Osipova E."/>
            <person name="Leigh N.D."/>
            <person name="Simon A."/>
            <person name="Yun M.H."/>
        </authorList>
    </citation>
    <scope>NUCLEOTIDE SEQUENCE</scope>
    <source>
        <strain evidence="1">20211129_DDA</strain>
        <tissue evidence="1">Liver</tissue>
    </source>
</reference>
<name>A0AAV7WF98_PLEWA</name>
<keyword evidence="2" id="KW-1185">Reference proteome</keyword>
<dbReference type="EMBL" id="JANPWB010000001">
    <property type="protein sequence ID" value="KAJ1212707.1"/>
    <property type="molecule type" value="Genomic_DNA"/>
</dbReference>
<dbReference type="Proteomes" id="UP001066276">
    <property type="component" value="Chromosome 1_1"/>
</dbReference>
<evidence type="ECO:0000313" key="2">
    <source>
        <dbReference type="Proteomes" id="UP001066276"/>
    </source>
</evidence>
<accession>A0AAV7WF98</accession>
<evidence type="ECO:0000313" key="1">
    <source>
        <dbReference type="EMBL" id="KAJ1212707.1"/>
    </source>
</evidence>
<comment type="caution">
    <text evidence="1">The sequence shown here is derived from an EMBL/GenBank/DDBJ whole genome shotgun (WGS) entry which is preliminary data.</text>
</comment>
<gene>
    <name evidence="1" type="ORF">NDU88_000360</name>
</gene>
<dbReference type="AlphaFoldDB" id="A0AAV7WF98"/>
<sequence>MERQAGCYAVHYGRWTDEPQLNGTPGGCYAAHYGRWTDAPQLNGTPGGVLRCTLWKVDEYATVEWNARRGATLNTMEGGQMRHS</sequence>
<organism evidence="1 2">
    <name type="scientific">Pleurodeles waltl</name>
    <name type="common">Iberian ribbed newt</name>
    <dbReference type="NCBI Taxonomy" id="8319"/>
    <lineage>
        <taxon>Eukaryota</taxon>
        <taxon>Metazoa</taxon>
        <taxon>Chordata</taxon>
        <taxon>Craniata</taxon>
        <taxon>Vertebrata</taxon>
        <taxon>Euteleostomi</taxon>
        <taxon>Amphibia</taxon>
        <taxon>Batrachia</taxon>
        <taxon>Caudata</taxon>
        <taxon>Salamandroidea</taxon>
        <taxon>Salamandridae</taxon>
        <taxon>Pleurodelinae</taxon>
        <taxon>Pleurodeles</taxon>
    </lineage>
</organism>